<comment type="caution">
    <text evidence="2">The sequence shown here is derived from an EMBL/GenBank/DDBJ whole genome shotgun (WGS) entry which is preliminary data.</text>
</comment>
<evidence type="ECO:0000259" key="1">
    <source>
        <dbReference type="Pfam" id="PF00724"/>
    </source>
</evidence>
<dbReference type="Proteomes" id="UP000776276">
    <property type="component" value="Unassembled WGS sequence"/>
</dbReference>
<dbReference type="PANTHER" id="PTHR22893">
    <property type="entry name" value="NADH OXIDOREDUCTASE-RELATED"/>
    <property type="match status" value="1"/>
</dbReference>
<feature type="domain" description="NADH:flavin oxidoreductase/NADH oxidase N-terminal" evidence="1">
    <location>
        <begin position="4"/>
        <end position="323"/>
    </location>
</feature>
<dbReference type="Pfam" id="PF00724">
    <property type="entry name" value="Oxidored_FMN"/>
    <property type="match status" value="1"/>
</dbReference>
<evidence type="ECO:0000313" key="2">
    <source>
        <dbReference type="EMBL" id="MBU3078737.1"/>
    </source>
</evidence>
<dbReference type="PANTHER" id="PTHR22893:SF91">
    <property type="entry name" value="NADPH DEHYDROGENASE 2-RELATED"/>
    <property type="match status" value="1"/>
</dbReference>
<dbReference type="CDD" id="cd02933">
    <property type="entry name" value="OYE_like_FMN"/>
    <property type="match status" value="1"/>
</dbReference>
<name>A0ABS6BKB3_9SPHN</name>
<sequence>MNAIYSPFQLGRIQLQNRFVMAPMTRARANPDGTPGPLAAEYYGQRASVGLTVTEGTQPSDDGQGYPLTPGIYTNAHVAGWRVVNDGIHARGGHVFYQLMRAGRMSHPDNTPHHRQGVAPSAIAPGEQIYTLDGMKNIPVPRALTTDEVAATIKDYACSARRAIESGADGVEIHGVAYLVHQFLAKSSNQRTDRYGGSIENRARFAIEVAQAIVAEIGADRTGIRLSPGFTGFGLDVGPEGPDVFRYLVGELDKLGLAYIHIVHYGDEDILHDFRRIWHQAIILNRPARPRDEIGKDIASGLADLESYGAHILANPDFIDHVVANAPFNTADHSVYFGYQPKGPEAGYTDFPTLKAEQEGVPG</sequence>
<dbReference type="InterPro" id="IPR001155">
    <property type="entry name" value="OxRdtase_FMN_N"/>
</dbReference>
<reference evidence="2 3" key="1">
    <citation type="submission" date="2021-06" db="EMBL/GenBank/DDBJ databases">
        <title>Sphingomonas sp. XMGL2, whole genome shotgun sequencing project.</title>
        <authorList>
            <person name="Zhao G."/>
            <person name="Shen L."/>
        </authorList>
    </citation>
    <scope>NUCLEOTIDE SEQUENCE [LARGE SCALE GENOMIC DNA]</scope>
    <source>
        <strain evidence="2 3">XMGL2</strain>
    </source>
</reference>
<accession>A0ABS6BKB3</accession>
<evidence type="ECO:0000313" key="3">
    <source>
        <dbReference type="Proteomes" id="UP000776276"/>
    </source>
</evidence>
<organism evidence="2 3">
    <name type="scientific">Sphingomonas quercus</name>
    <dbReference type="NCBI Taxonomy" id="2842451"/>
    <lineage>
        <taxon>Bacteria</taxon>
        <taxon>Pseudomonadati</taxon>
        <taxon>Pseudomonadota</taxon>
        <taxon>Alphaproteobacteria</taxon>
        <taxon>Sphingomonadales</taxon>
        <taxon>Sphingomonadaceae</taxon>
        <taxon>Sphingomonas</taxon>
    </lineage>
</organism>
<proteinExistence type="predicted"/>
<dbReference type="InterPro" id="IPR045247">
    <property type="entry name" value="Oye-like"/>
</dbReference>
<gene>
    <name evidence="2" type="ORF">KOF26_12750</name>
</gene>
<dbReference type="EMBL" id="JAHKRT010000006">
    <property type="protein sequence ID" value="MBU3078737.1"/>
    <property type="molecule type" value="Genomic_DNA"/>
</dbReference>
<protein>
    <submittedName>
        <fullName evidence="2">Alkene reductase</fullName>
    </submittedName>
</protein>
<keyword evidence="3" id="KW-1185">Reference proteome</keyword>